<dbReference type="AlphaFoldDB" id="A0AA39L1N4"/>
<dbReference type="Pfam" id="PF05347">
    <property type="entry name" value="Complex1_LYR"/>
    <property type="match status" value="1"/>
</dbReference>
<accession>A0AA39L1N4</accession>
<reference evidence="3" key="2">
    <citation type="submission" date="2023-03" db="EMBL/GenBank/DDBJ databases">
        <authorList>
            <person name="Inwood S.N."/>
            <person name="Skelly J.G."/>
            <person name="Guhlin J."/>
            <person name="Harrop T.W.R."/>
            <person name="Goldson S.G."/>
            <person name="Dearden P.K."/>
        </authorList>
    </citation>
    <scope>NUCLEOTIDE SEQUENCE</scope>
    <source>
        <strain evidence="3">Lincoln</strain>
        <tissue evidence="3">Whole body</tissue>
    </source>
</reference>
<evidence type="ECO:0000256" key="1">
    <source>
        <dbReference type="ARBA" id="ARBA00009508"/>
    </source>
</evidence>
<keyword evidence="4" id="KW-1185">Reference proteome</keyword>
<dbReference type="InterPro" id="IPR045296">
    <property type="entry name" value="Complex1_LYR_ETFRF1_LYRM5"/>
</dbReference>
<dbReference type="InterPro" id="IPR052000">
    <property type="entry name" value="ETFRF1"/>
</dbReference>
<proteinExistence type="inferred from homology"/>
<comment type="caution">
    <text evidence="3">The sequence shown here is derived from an EMBL/GenBank/DDBJ whole genome shotgun (WGS) entry which is preliminary data.</text>
</comment>
<organism evidence="3 4">
    <name type="scientific">Microctonus hyperodae</name>
    <name type="common">Parasitoid wasp</name>
    <dbReference type="NCBI Taxonomy" id="165561"/>
    <lineage>
        <taxon>Eukaryota</taxon>
        <taxon>Metazoa</taxon>
        <taxon>Ecdysozoa</taxon>
        <taxon>Arthropoda</taxon>
        <taxon>Hexapoda</taxon>
        <taxon>Insecta</taxon>
        <taxon>Pterygota</taxon>
        <taxon>Neoptera</taxon>
        <taxon>Endopterygota</taxon>
        <taxon>Hymenoptera</taxon>
        <taxon>Apocrita</taxon>
        <taxon>Ichneumonoidea</taxon>
        <taxon>Braconidae</taxon>
        <taxon>Euphorinae</taxon>
        <taxon>Microctonus</taxon>
    </lineage>
</organism>
<dbReference type="GO" id="GO:0005739">
    <property type="term" value="C:mitochondrion"/>
    <property type="evidence" value="ECO:0007669"/>
    <property type="project" value="TreeGrafter"/>
</dbReference>
<dbReference type="CDD" id="cd20265">
    <property type="entry name" value="Complex1_LYR_ETFRF1_LYRM5"/>
    <property type="match status" value="1"/>
</dbReference>
<dbReference type="InterPro" id="IPR008011">
    <property type="entry name" value="Complex1_LYR_dom"/>
</dbReference>
<dbReference type="GO" id="GO:0022904">
    <property type="term" value="P:respiratory electron transport chain"/>
    <property type="evidence" value="ECO:0007669"/>
    <property type="project" value="TreeGrafter"/>
</dbReference>
<evidence type="ECO:0000259" key="2">
    <source>
        <dbReference type="Pfam" id="PF05347"/>
    </source>
</evidence>
<dbReference type="PANTHER" id="PTHR21024:SF0">
    <property type="entry name" value="ELECTRON TRANSFER FLAVOPROTEIN REGULATORY FACTOR 1"/>
    <property type="match status" value="1"/>
</dbReference>
<gene>
    <name evidence="3" type="ORF">PV327_003887</name>
</gene>
<evidence type="ECO:0000313" key="3">
    <source>
        <dbReference type="EMBL" id="KAK0181616.1"/>
    </source>
</evidence>
<feature type="domain" description="Complex 1 LYR protein" evidence="2">
    <location>
        <begin position="18"/>
        <end position="70"/>
    </location>
</feature>
<protein>
    <recommendedName>
        <fullName evidence="2">Complex 1 LYR protein domain-containing protein</fullName>
    </recommendedName>
</protein>
<dbReference type="PANTHER" id="PTHR21024">
    <property type="entry name" value="GROWTH HORMONE-INDUCIBLE SOLUBLE PROTEIN-RELATED"/>
    <property type="match status" value="1"/>
</dbReference>
<evidence type="ECO:0000313" key="4">
    <source>
        <dbReference type="Proteomes" id="UP001168972"/>
    </source>
</evidence>
<comment type="similarity">
    <text evidence="1">Belongs to the complex I LYR family.</text>
</comment>
<dbReference type="Proteomes" id="UP001168972">
    <property type="component" value="Unassembled WGS sequence"/>
</dbReference>
<sequence>MTIGRCLSRVTKMSLRSRVLDLYKTLLFMGRDYPQGYDYFRTNLKKAFIKNKHETDPTKIEKMIERGNFVVKEIEALYMIKKYRTMKRRYYNEPANNHK</sequence>
<reference evidence="3" key="1">
    <citation type="journal article" date="2023" name="bioRxiv">
        <title>Scaffold-level genome assemblies of two parasitoid biocontrol wasps reveal the parthenogenesis mechanism and an associated novel virus.</title>
        <authorList>
            <person name="Inwood S."/>
            <person name="Skelly J."/>
            <person name="Guhlin J."/>
            <person name="Harrop T."/>
            <person name="Goldson S."/>
            <person name="Dearden P."/>
        </authorList>
    </citation>
    <scope>NUCLEOTIDE SEQUENCE</scope>
    <source>
        <strain evidence="3">Lincoln</strain>
        <tissue evidence="3">Whole body</tissue>
    </source>
</reference>
<dbReference type="EMBL" id="JAQQBR010000002">
    <property type="protein sequence ID" value="KAK0181616.1"/>
    <property type="molecule type" value="Genomic_DNA"/>
</dbReference>
<name>A0AA39L1N4_MICHY</name>
<dbReference type="GO" id="GO:0090324">
    <property type="term" value="P:negative regulation of oxidative phosphorylation"/>
    <property type="evidence" value="ECO:0007669"/>
    <property type="project" value="InterPro"/>
</dbReference>